<accession>A0A1B1YR77</accession>
<dbReference type="OrthoDB" id="7064110at2"/>
<keyword evidence="2" id="KW-0472">Membrane</keyword>
<sequence length="128" mass="13733">MFLRCPPRPWLLTLVCVALLFARLGGAHLHLCLDGSEPPASLHVTDSGHHADHHDGQAHDDRDVSLVGDALTKSGKWGLDLPLLLAALWLVTVLFARLRIAAAASPPPSASPPRFCRPLLRGPPLHAS</sequence>
<evidence type="ECO:0000256" key="2">
    <source>
        <dbReference type="SAM" id="Phobius"/>
    </source>
</evidence>
<dbReference type="STRING" id="1810504.PG2T_03220"/>
<evidence type="ECO:0000256" key="1">
    <source>
        <dbReference type="SAM" id="MobiDB-lite"/>
    </source>
</evidence>
<name>A0A1B1YR77_9GAMM</name>
<keyword evidence="2" id="KW-1133">Transmembrane helix</keyword>
<evidence type="ECO:0000313" key="3">
    <source>
        <dbReference type="EMBL" id="ANX03298.1"/>
    </source>
</evidence>
<gene>
    <name evidence="3" type="ORF">PG2T_03220</name>
</gene>
<dbReference type="KEGG" id="gbi:PG2T_03220"/>
<feature type="region of interest" description="Disordered" evidence="1">
    <location>
        <begin position="104"/>
        <end position="128"/>
    </location>
</feature>
<feature type="transmembrane region" description="Helical" evidence="2">
    <location>
        <begin position="81"/>
        <end position="98"/>
    </location>
</feature>
<dbReference type="InParanoid" id="A0A1B1YR77"/>
<proteinExistence type="predicted"/>
<dbReference type="Proteomes" id="UP000092952">
    <property type="component" value="Chromosome"/>
</dbReference>
<keyword evidence="4" id="KW-1185">Reference proteome</keyword>
<evidence type="ECO:0000313" key="4">
    <source>
        <dbReference type="Proteomes" id="UP000092952"/>
    </source>
</evidence>
<reference evidence="4" key="1">
    <citation type="submission" date="2016-03" db="EMBL/GenBank/DDBJ databases">
        <title>Complete genome sequence of Solimmundus cernigliae, representing a novel lineage of polycyclic aromatic hydrocarbon degraders within the Gammaproteobacteria.</title>
        <authorList>
            <person name="Singleton D.R."/>
            <person name="Dickey A.N."/>
            <person name="Scholl E.H."/>
            <person name="Wright F.A."/>
            <person name="Aitken M.D."/>
        </authorList>
    </citation>
    <scope>NUCLEOTIDE SEQUENCE [LARGE SCALE GENOMIC DNA]</scope>
    <source>
        <strain evidence="4">TR3.2</strain>
    </source>
</reference>
<organism evidence="3 4">
    <name type="scientific">Immundisolibacter cernigliae</name>
    <dbReference type="NCBI Taxonomy" id="1810504"/>
    <lineage>
        <taxon>Bacteria</taxon>
        <taxon>Pseudomonadati</taxon>
        <taxon>Pseudomonadota</taxon>
        <taxon>Gammaproteobacteria</taxon>
        <taxon>Immundisolibacterales</taxon>
        <taxon>Immundisolibacteraceae</taxon>
        <taxon>Immundisolibacter</taxon>
    </lineage>
</organism>
<protein>
    <submittedName>
        <fullName evidence="3">Uncharacterized protein</fullName>
    </submittedName>
</protein>
<dbReference type="EMBL" id="CP014671">
    <property type="protein sequence ID" value="ANX03298.1"/>
    <property type="molecule type" value="Genomic_DNA"/>
</dbReference>
<dbReference type="AlphaFoldDB" id="A0A1B1YR77"/>
<dbReference type="RefSeq" id="WP_068802803.1">
    <property type="nucleotide sequence ID" value="NZ_CP014671.1"/>
</dbReference>
<keyword evidence="2" id="KW-0812">Transmembrane</keyword>